<feature type="domain" description="BZIP" evidence="7">
    <location>
        <begin position="23"/>
        <end position="61"/>
    </location>
</feature>
<keyword evidence="9" id="KW-1185">Reference proteome</keyword>
<dbReference type="AlphaFoldDB" id="A0AAV8THQ6"/>
<dbReference type="GO" id="GO:0045893">
    <property type="term" value="P:positive regulation of DNA-templated transcription"/>
    <property type="evidence" value="ECO:0007669"/>
    <property type="project" value="TreeGrafter"/>
</dbReference>
<dbReference type="PANTHER" id="PTHR45764:SF31">
    <property type="entry name" value="BASIC LEUCINE ZIPPER 1"/>
    <property type="match status" value="1"/>
</dbReference>
<evidence type="ECO:0000256" key="1">
    <source>
        <dbReference type="ARBA" id="ARBA00004123"/>
    </source>
</evidence>
<dbReference type="PROSITE" id="PS50217">
    <property type="entry name" value="BZIP"/>
    <property type="match status" value="1"/>
</dbReference>
<dbReference type="Pfam" id="PF00170">
    <property type="entry name" value="bZIP_1"/>
    <property type="match status" value="1"/>
</dbReference>
<evidence type="ECO:0000259" key="7">
    <source>
        <dbReference type="PROSITE" id="PS50217"/>
    </source>
</evidence>
<evidence type="ECO:0000256" key="6">
    <source>
        <dbReference type="SAM" id="MobiDB-lite"/>
    </source>
</evidence>
<sequence>MSSFMKMSSGSEAEAEASYATIDEKKRRRMISNRESARRSRMKRQKHMEDLIREKAALEKKLGEDHQNYSAVWQQHVVLVSENEVLKEEKLKLDSHLKCLNQILSTYKQTPIDGEDSDLSESCLNPWEVLSSGQPIPASGVSQFSFF</sequence>
<accession>A0AAV8THQ6</accession>
<comment type="caution">
    <text evidence="8">The sequence shown here is derived from an EMBL/GenBank/DDBJ whole genome shotgun (WGS) entry which is preliminary data.</text>
</comment>
<feature type="region of interest" description="Disordered" evidence="6">
    <location>
        <begin position="1"/>
        <end position="47"/>
    </location>
</feature>
<dbReference type="InterPro" id="IPR004827">
    <property type="entry name" value="bZIP"/>
</dbReference>
<dbReference type="InterPro" id="IPR045314">
    <property type="entry name" value="bZIP_plant_GBF1"/>
</dbReference>
<dbReference type="EMBL" id="JAIWQS010000005">
    <property type="protein sequence ID" value="KAJ8766417.1"/>
    <property type="molecule type" value="Genomic_DNA"/>
</dbReference>
<name>A0AAV8THQ6_9ROSI</name>
<dbReference type="GO" id="GO:0000976">
    <property type="term" value="F:transcription cis-regulatory region binding"/>
    <property type="evidence" value="ECO:0007669"/>
    <property type="project" value="TreeGrafter"/>
</dbReference>
<evidence type="ECO:0000256" key="2">
    <source>
        <dbReference type="ARBA" id="ARBA00023015"/>
    </source>
</evidence>
<evidence type="ECO:0000313" key="9">
    <source>
        <dbReference type="Proteomes" id="UP001159364"/>
    </source>
</evidence>
<dbReference type="CDD" id="cd14702">
    <property type="entry name" value="bZIP_plant_GBF1"/>
    <property type="match status" value="1"/>
</dbReference>
<gene>
    <name evidence="8" type="ORF">K2173_022476</name>
</gene>
<dbReference type="FunFam" id="1.20.5.170:FF:000020">
    <property type="entry name" value="BZIP transcription factor"/>
    <property type="match status" value="1"/>
</dbReference>
<dbReference type="InterPro" id="IPR046347">
    <property type="entry name" value="bZIP_sf"/>
</dbReference>
<dbReference type="Gene3D" id="1.20.5.170">
    <property type="match status" value="1"/>
</dbReference>
<proteinExistence type="predicted"/>
<dbReference type="PANTHER" id="PTHR45764">
    <property type="entry name" value="BZIP TRANSCRIPTION FACTOR 44"/>
    <property type="match status" value="1"/>
</dbReference>
<dbReference type="Proteomes" id="UP001159364">
    <property type="component" value="Linkage Group LG05"/>
</dbReference>
<evidence type="ECO:0000256" key="5">
    <source>
        <dbReference type="ARBA" id="ARBA00023242"/>
    </source>
</evidence>
<protein>
    <recommendedName>
        <fullName evidence="7">BZIP domain-containing protein</fullName>
    </recommendedName>
</protein>
<keyword evidence="2" id="KW-0805">Transcription regulation</keyword>
<dbReference type="GO" id="GO:0046982">
    <property type="term" value="F:protein heterodimerization activity"/>
    <property type="evidence" value="ECO:0007669"/>
    <property type="project" value="UniProtKB-ARBA"/>
</dbReference>
<dbReference type="SMART" id="SM00338">
    <property type="entry name" value="BRLZ"/>
    <property type="match status" value="1"/>
</dbReference>
<keyword evidence="3" id="KW-0238">DNA-binding</keyword>
<feature type="compositionally biased region" description="Low complexity" evidence="6">
    <location>
        <begin position="8"/>
        <end position="20"/>
    </location>
</feature>
<comment type="subcellular location">
    <subcellularLocation>
        <location evidence="1">Nucleus</location>
    </subcellularLocation>
</comment>
<evidence type="ECO:0000256" key="3">
    <source>
        <dbReference type="ARBA" id="ARBA00023125"/>
    </source>
</evidence>
<reference evidence="8 9" key="1">
    <citation type="submission" date="2021-09" db="EMBL/GenBank/DDBJ databases">
        <title>Genomic insights and catalytic innovation underlie evolution of tropane alkaloids biosynthesis.</title>
        <authorList>
            <person name="Wang Y.-J."/>
            <person name="Tian T."/>
            <person name="Huang J.-P."/>
            <person name="Huang S.-X."/>
        </authorList>
    </citation>
    <scope>NUCLEOTIDE SEQUENCE [LARGE SCALE GENOMIC DNA]</scope>
    <source>
        <strain evidence="8">KIB-2018</strain>
        <tissue evidence="8">Leaf</tissue>
    </source>
</reference>
<keyword evidence="5" id="KW-0539">Nucleus</keyword>
<organism evidence="8 9">
    <name type="scientific">Erythroxylum novogranatense</name>
    <dbReference type="NCBI Taxonomy" id="1862640"/>
    <lineage>
        <taxon>Eukaryota</taxon>
        <taxon>Viridiplantae</taxon>
        <taxon>Streptophyta</taxon>
        <taxon>Embryophyta</taxon>
        <taxon>Tracheophyta</taxon>
        <taxon>Spermatophyta</taxon>
        <taxon>Magnoliopsida</taxon>
        <taxon>eudicotyledons</taxon>
        <taxon>Gunneridae</taxon>
        <taxon>Pentapetalae</taxon>
        <taxon>rosids</taxon>
        <taxon>fabids</taxon>
        <taxon>Malpighiales</taxon>
        <taxon>Erythroxylaceae</taxon>
        <taxon>Erythroxylum</taxon>
    </lineage>
</organism>
<dbReference type="GO" id="GO:0003700">
    <property type="term" value="F:DNA-binding transcription factor activity"/>
    <property type="evidence" value="ECO:0007669"/>
    <property type="project" value="InterPro"/>
</dbReference>
<dbReference type="PROSITE" id="PS00036">
    <property type="entry name" value="BZIP_BASIC"/>
    <property type="match status" value="1"/>
</dbReference>
<dbReference type="GO" id="GO:0005634">
    <property type="term" value="C:nucleus"/>
    <property type="evidence" value="ECO:0007669"/>
    <property type="project" value="UniProtKB-SubCell"/>
</dbReference>
<evidence type="ECO:0000256" key="4">
    <source>
        <dbReference type="ARBA" id="ARBA00023163"/>
    </source>
</evidence>
<dbReference type="SUPFAM" id="SSF57959">
    <property type="entry name" value="Leucine zipper domain"/>
    <property type="match status" value="1"/>
</dbReference>
<keyword evidence="4" id="KW-0804">Transcription</keyword>
<evidence type="ECO:0000313" key="8">
    <source>
        <dbReference type="EMBL" id="KAJ8766417.1"/>
    </source>
</evidence>